<name>A0A2P6MN82_9EUKA</name>
<organism evidence="2 3">
    <name type="scientific">Planoprotostelium fungivorum</name>
    <dbReference type="NCBI Taxonomy" id="1890364"/>
    <lineage>
        <taxon>Eukaryota</taxon>
        <taxon>Amoebozoa</taxon>
        <taxon>Evosea</taxon>
        <taxon>Variosea</taxon>
        <taxon>Cavosteliida</taxon>
        <taxon>Cavosteliaceae</taxon>
        <taxon>Planoprotostelium</taxon>
    </lineage>
</organism>
<comment type="caution">
    <text evidence="2">The sequence shown here is derived from an EMBL/GenBank/DDBJ whole genome shotgun (WGS) entry which is preliminary data.</text>
</comment>
<reference evidence="2 3" key="1">
    <citation type="journal article" date="2018" name="Genome Biol. Evol.">
        <title>Multiple Roots of Fruiting Body Formation in Amoebozoa.</title>
        <authorList>
            <person name="Hillmann F."/>
            <person name="Forbes G."/>
            <person name="Novohradska S."/>
            <person name="Ferling I."/>
            <person name="Riege K."/>
            <person name="Groth M."/>
            <person name="Westermann M."/>
            <person name="Marz M."/>
            <person name="Spaller T."/>
            <person name="Winckler T."/>
            <person name="Schaap P."/>
            <person name="Glockner G."/>
        </authorList>
    </citation>
    <scope>NUCLEOTIDE SEQUENCE [LARGE SCALE GENOMIC DNA]</scope>
    <source>
        <strain evidence="2 3">Jena</strain>
    </source>
</reference>
<evidence type="ECO:0000313" key="2">
    <source>
        <dbReference type="EMBL" id="PRP73169.1"/>
    </source>
</evidence>
<protein>
    <submittedName>
        <fullName evidence="2">Uncharacterized protein</fullName>
    </submittedName>
</protein>
<dbReference type="EMBL" id="MDYQ01000661">
    <property type="protein sequence ID" value="PRP73169.1"/>
    <property type="molecule type" value="Genomic_DNA"/>
</dbReference>
<evidence type="ECO:0000256" key="1">
    <source>
        <dbReference type="SAM" id="MobiDB-lite"/>
    </source>
</evidence>
<proteinExistence type="predicted"/>
<dbReference type="InParanoid" id="A0A2P6MN82"/>
<evidence type="ECO:0000313" key="3">
    <source>
        <dbReference type="Proteomes" id="UP000241769"/>
    </source>
</evidence>
<feature type="compositionally biased region" description="Basic and acidic residues" evidence="1">
    <location>
        <begin position="1"/>
        <end position="22"/>
    </location>
</feature>
<feature type="region of interest" description="Disordered" evidence="1">
    <location>
        <begin position="1"/>
        <end position="23"/>
    </location>
</feature>
<gene>
    <name evidence="2" type="ORF">PROFUN_03483</name>
</gene>
<keyword evidence="3" id="KW-1185">Reference proteome</keyword>
<dbReference type="Proteomes" id="UP000241769">
    <property type="component" value="Unassembled WGS sequence"/>
</dbReference>
<dbReference type="AlphaFoldDB" id="A0A2P6MN82"/>
<sequence length="117" mass="13330">MKLEAKKADRAPERDRQLRRTESASLDSIAFKKEGRYRPLVTLQNRLKAKNGFGPQNCNESVHWLPTITYKVTVSRSGSPEPSPRSTIRAETVILYMSLLGWDNLTADQALENAWKK</sequence>
<accession>A0A2P6MN82</accession>